<feature type="region of interest" description="Disordered" evidence="1">
    <location>
        <begin position="658"/>
        <end position="680"/>
    </location>
</feature>
<protein>
    <submittedName>
        <fullName evidence="2">Uncharacterized protein</fullName>
    </submittedName>
</protein>
<dbReference type="AlphaFoldDB" id="V6THH7"/>
<accession>V6THH7</accession>
<evidence type="ECO:0000256" key="1">
    <source>
        <dbReference type="SAM" id="MobiDB-lite"/>
    </source>
</evidence>
<reference evidence="3" key="1">
    <citation type="submission" date="2012-02" db="EMBL/GenBank/DDBJ databases">
        <title>Genome sequencing of Giardia lamblia Genotypes A2 and B isolates (DH and GS) and comparative analysis with the genomes of Genotypes A1 and E (WB and Pig).</title>
        <authorList>
            <person name="Adam R."/>
            <person name="Dahlstrom E."/>
            <person name="Martens C."/>
            <person name="Bruno D."/>
            <person name="Barbian K."/>
            <person name="Porcella S.F."/>
            <person name="Nash T."/>
        </authorList>
    </citation>
    <scope>NUCLEOTIDE SEQUENCE</scope>
    <source>
        <strain evidence="3">DH</strain>
    </source>
</reference>
<dbReference type="VEuPathDB" id="GiardiaDB:DHA2_150791"/>
<feature type="compositionally biased region" description="Basic residues" evidence="1">
    <location>
        <begin position="670"/>
        <end position="680"/>
    </location>
</feature>
<evidence type="ECO:0000313" key="2">
    <source>
        <dbReference type="EMBL" id="ESU38423.1"/>
    </source>
</evidence>
<evidence type="ECO:0000313" key="3">
    <source>
        <dbReference type="Proteomes" id="UP000018320"/>
    </source>
</evidence>
<dbReference type="VEuPathDB" id="GiardiaDB:QR46_0334"/>
<dbReference type="VEuPathDB" id="GiardiaDB:GL50581_4447"/>
<feature type="region of interest" description="Disordered" evidence="1">
    <location>
        <begin position="1017"/>
        <end position="1039"/>
    </location>
</feature>
<sequence length="1275" mass="144193">MKEPPMIGFASRQERSIVLGDQHLYWTIIRNPGFLSPLDHAIQSADILRLLKTQGFLQALETEQDSVIAFLTTRHSIHMILSTLLQDIQPPLRAITKLSEACPRSKYTEADIIAIDNLLQTARFGTKFYDVLLRSEELPKFFSRWVESDMCLIPRQSERFASFIKYIVWHESRRMQFIEVFSSALSKPQWDSLLMCTCNHHVVDSLTAIFQICMPLGDTDTDKALAARAYAVIGPHFQINDVLVCELARCIERGSVSYLESMRFESLCAFISEMIPYNHPLLQSSFYSCICTLAQFLFRDSLVITESNEYVHATLNAIGTTVVSAMSFLMRSTHSYLRKPEVIAEVQSLLCQYSNSQELYTSKRSNRTPQLNDKKYHAVDYRAATSSFSVNSTIMDSSDLERCLRSSIEPSKKVSRLTSPFVRRLQNKVHSGADSRESSASLCLTLTRLQPAVLGQLQAMIPHASVLSMLWDLFSDKNEQLVEYCYANYVKYILYFYEDDENHIGRIRQSLESTLSTTGFSSSEKSVSDYESKLNYQSADCTYEKSESSRSAAATYHPVIGRPVNRVSTASSAVSDIGQPFVDAGATAIHTAEPVIDHRDQSYLCASPPISHSRSLSYAGKGKFKGLRRPEKDGFSLSNNSFTNIYRLSNQCEQSSFDQVFPSDEDSNRRQRSATRSKPIKPKKLLSRYNPFIKAHRTDYLRGLQEELNQTCQLFLNKTPEPLQLSLIIRLNYLARILSIVADVRCLQYFTSSDREPISAFNNSVRQPDESIGYMANYSAELPPTAECGCGGPSEVSLRDLFDFYDSYQMPYSPLELSAQLLKIKHLFPLIDCLGPVYRNSHMVNLLANRFRYCALDLSTFYPELLGILFPLTVERYDSFTAAIAMSSSPELRRSTFCAHLLSSVRAMLRKAAGITDEDLYKSRFVQLQTFATTLNIAPEPATDFPITPVAPTKHLRGFTDSQLGRGAKRASGEVRSMVQSTLQMDRKPSRSILGMCGRSDRYQNSSVDFTQSELISVSSPTQQHRTGKREMGLPSNNVEDSSLNFATNSIAEWENVKSPSLSARKKKSMKFGLSLDLPSDPNPPREVVVPWTVKELFDIIRDSKVSTDAIDRRCLDICMKRKDVQLLNKLYLNTACKQRNFADDHGNFMSAMLSYNRPDSAEDEQQSIFTESFILEVREKRQRSREPKTQLPTTAQQIKAQKEIDLDTLLSDSVIRIGSNSTDNPQKLSVTGSTLRLTTQEKSGEDPPVCVRRLTHNDDSDYLNMFKDICDEQA</sequence>
<comment type="caution">
    <text evidence="2">The sequence shown here is derived from an EMBL/GenBank/DDBJ whole genome shotgun (WGS) entry which is preliminary data.</text>
</comment>
<reference evidence="2 3" key="2">
    <citation type="journal article" date="2013" name="Genome Biol. Evol.">
        <title>Genome sequencing of Giardia lamblia genotypes A2 and B isolates (DH and GS) and comparative analysis with the genomes of genotypes A1 and E (WB and Pig).</title>
        <authorList>
            <person name="Adam R.D."/>
            <person name="Dahlstrom E.W."/>
            <person name="Martens C.A."/>
            <person name="Bruno D.P."/>
            <person name="Barbian K.D."/>
            <person name="Ricklefs S.M."/>
            <person name="Hernandez M.M."/>
            <person name="Narla N.P."/>
            <person name="Patel R.B."/>
            <person name="Porcella S.F."/>
            <person name="Nash T.E."/>
        </authorList>
    </citation>
    <scope>NUCLEOTIDE SEQUENCE [LARGE SCALE GENOMIC DNA]</scope>
    <source>
        <strain evidence="2 3">DH</strain>
    </source>
</reference>
<proteinExistence type="predicted"/>
<dbReference type="VEuPathDB" id="GiardiaDB:GL50803_00103205"/>
<dbReference type="Proteomes" id="UP000018320">
    <property type="component" value="Unassembled WGS sequence"/>
</dbReference>
<gene>
    <name evidence="2" type="ORF">DHA2_150791</name>
</gene>
<dbReference type="EMBL" id="AHGT01000013">
    <property type="protein sequence ID" value="ESU38423.1"/>
    <property type="molecule type" value="Genomic_DNA"/>
</dbReference>
<organism evidence="2 3">
    <name type="scientific">Giardia intestinalis</name>
    <name type="common">Giardia lamblia</name>
    <dbReference type="NCBI Taxonomy" id="5741"/>
    <lineage>
        <taxon>Eukaryota</taxon>
        <taxon>Metamonada</taxon>
        <taxon>Diplomonadida</taxon>
        <taxon>Hexamitidae</taxon>
        <taxon>Giardiinae</taxon>
        <taxon>Giardia</taxon>
    </lineage>
</organism>
<name>V6THH7_GIAIN</name>